<organism evidence="3 4">
    <name type="scientific">Caerostris darwini</name>
    <dbReference type="NCBI Taxonomy" id="1538125"/>
    <lineage>
        <taxon>Eukaryota</taxon>
        <taxon>Metazoa</taxon>
        <taxon>Ecdysozoa</taxon>
        <taxon>Arthropoda</taxon>
        <taxon>Chelicerata</taxon>
        <taxon>Arachnida</taxon>
        <taxon>Araneae</taxon>
        <taxon>Araneomorphae</taxon>
        <taxon>Entelegynae</taxon>
        <taxon>Araneoidea</taxon>
        <taxon>Araneidae</taxon>
        <taxon>Caerostris</taxon>
    </lineage>
</organism>
<gene>
    <name evidence="3" type="ORF">CDAR_454631</name>
</gene>
<accession>A0AAV4TVW8</accession>
<evidence type="ECO:0000313" key="3">
    <source>
        <dbReference type="EMBL" id="GIY50425.1"/>
    </source>
</evidence>
<proteinExistence type="predicted"/>
<sequence>MGFHPFQREAQEERGSGMLRSSSILSSSRLHRKHLPSDSSVMKESMICFPSYPTVCPVAEENMTVVLLGFSSCLWNKSYLWQISFHAEFPPSCIHVLSGWFEGWLYGFVLLYALSLAVFL</sequence>
<feature type="compositionally biased region" description="Low complexity" evidence="1">
    <location>
        <begin position="16"/>
        <end position="28"/>
    </location>
</feature>
<evidence type="ECO:0000256" key="2">
    <source>
        <dbReference type="SAM" id="Phobius"/>
    </source>
</evidence>
<comment type="caution">
    <text evidence="3">The sequence shown here is derived from an EMBL/GenBank/DDBJ whole genome shotgun (WGS) entry which is preliminary data.</text>
</comment>
<evidence type="ECO:0000313" key="4">
    <source>
        <dbReference type="Proteomes" id="UP001054837"/>
    </source>
</evidence>
<reference evidence="3 4" key="1">
    <citation type="submission" date="2021-06" db="EMBL/GenBank/DDBJ databases">
        <title>Caerostris darwini draft genome.</title>
        <authorList>
            <person name="Kono N."/>
            <person name="Arakawa K."/>
        </authorList>
    </citation>
    <scope>NUCLEOTIDE SEQUENCE [LARGE SCALE GENOMIC DNA]</scope>
</reference>
<keyword evidence="2" id="KW-1133">Transmembrane helix</keyword>
<keyword evidence="2" id="KW-0812">Transmembrane</keyword>
<keyword evidence="4" id="KW-1185">Reference proteome</keyword>
<evidence type="ECO:0000256" key="1">
    <source>
        <dbReference type="SAM" id="MobiDB-lite"/>
    </source>
</evidence>
<name>A0AAV4TVW8_9ARAC</name>
<dbReference type="AlphaFoldDB" id="A0AAV4TVW8"/>
<feature type="region of interest" description="Disordered" evidence="1">
    <location>
        <begin position="10"/>
        <end position="39"/>
    </location>
</feature>
<keyword evidence="2" id="KW-0472">Membrane</keyword>
<dbReference type="Proteomes" id="UP001054837">
    <property type="component" value="Unassembled WGS sequence"/>
</dbReference>
<feature type="transmembrane region" description="Helical" evidence="2">
    <location>
        <begin position="103"/>
        <end position="119"/>
    </location>
</feature>
<dbReference type="EMBL" id="BPLQ01010387">
    <property type="protein sequence ID" value="GIY50425.1"/>
    <property type="molecule type" value="Genomic_DNA"/>
</dbReference>
<protein>
    <submittedName>
        <fullName evidence="3">Uncharacterized protein</fullName>
    </submittedName>
</protein>